<dbReference type="InterPro" id="IPR012170">
    <property type="entry name" value="TFIIH_SSL1/p44"/>
</dbReference>
<keyword evidence="7" id="KW-0805">Transcription regulation</keyword>
<keyword evidence="3" id="KW-0479">Metal-binding</keyword>
<keyword evidence="10" id="KW-0539">Nucleus</keyword>
<dbReference type="SUPFAM" id="SSF53300">
    <property type="entry name" value="vWA-like"/>
    <property type="match status" value="1"/>
</dbReference>
<keyword evidence="4" id="KW-0227">DNA damage</keyword>
<evidence type="ECO:0000256" key="3">
    <source>
        <dbReference type="ARBA" id="ARBA00022723"/>
    </source>
</evidence>
<dbReference type="GO" id="GO:0006351">
    <property type="term" value="P:DNA-templated transcription"/>
    <property type="evidence" value="ECO:0007669"/>
    <property type="project" value="InterPro"/>
</dbReference>
<proteinExistence type="inferred from homology"/>
<dbReference type="eggNOG" id="KOG2807">
    <property type="taxonomic scope" value="Eukaryota"/>
</dbReference>
<dbReference type="PROSITE" id="PS50234">
    <property type="entry name" value="VWFA"/>
    <property type="match status" value="1"/>
</dbReference>
<keyword evidence="5" id="KW-0863">Zinc-finger</keyword>
<dbReference type="GO" id="GO:0000439">
    <property type="term" value="C:transcription factor TFIIH core complex"/>
    <property type="evidence" value="ECO:0007669"/>
    <property type="project" value="InterPro"/>
</dbReference>
<evidence type="ECO:0000259" key="12">
    <source>
        <dbReference type="PROSITE" id="PS50234"/>
    </source>
</evidence>
<dbReference type="PANTHER" id="PTHR12695">
    <property type="entry name" value="GENERAL TRANSCRIPTION FACTOR IIH SUBUNIT 2"/>
    <property type="match status" value="1"/>
</dbReference>
<dbReference type="OrthoDB" id="284275at2759"/>
<evidence type="ECO:0000256" key="11">
    <source>
        <dbReference type="PIRSR" id="PIRSR015919-1"/>
    </source>
</evidence>
<accession>B3RZ73</accession>
<dbReference type="Gene3D" id="3.40.50.410">
    <property type="entry name" value="von Willebrand factor, type A domain"/>
    <property type="match status" value="1"/>
</dbReference>
<feature type="zinc finger region" description="C4-type" evidence="11">
    <location>
        <begin position="287"/>
        <end position="304"/>
    </location>
</feature>
<dbReference type="Pfam" id="PF04056">
    <property type="entry name" value="Ssl1"/>
    <property type="match status" value="1"/>
</dbReference>
<keyword evidence="8" id="KW-0804">Transcription</keyword>
<evidence type="ECO:0000256" key="4">
    <source>
        <dbReference type="ARBA" id="ARBA00022763"/>
    </source>
</evidence>
<protein>
    <recommendedName>
        <fullName evidence="12">VWFA domain-containing protein</fullName>
    </recommendedName>
</protein>
<evidence type="ECO:0000256" key="2">
    <source>
        <dbReference type="ARBA" id="ARBA00006092"/>
    </source>
</evidence>
<dbReference type="InParanoid" id="B3RZ73"/>
<dbReference type="KEGG" id="tad:TRIADDRAFT_57351"/>
<dbReference type="InterPro" id="IPR036465">
    <property type="entry name" value="vWFA_dom_sf"/>
</dbReference>
<dbReference type="InterPro" id="IPR007198">
    <property type="entry name" value="Ssl1-like"/>
</dbReference>
<keyword evidence="14" id="KW-1185">Reference proteome</keyword>
<dbReference type="SMART" id="SM00327">
    <property type="entry name" value="VWA"/>
    <property type="match status" value="1"/>
</dbReference>
<dbReference type="PANTHER" id="PTHR12695:SF2">
    <property type="entry name" value="GENERAL TRANSCRIPTION FACTOR IIH SUBUNIT 2-RELATED"/>
    <property type="match status" value="1"/>
</dbReference>
<dbReference type="GO" id="GO:0005675">
    <property type="term" value="C:transcription factor TFIIH holo complex"/>
    <property type="evidence" value="ECO:0000318"/>
    <property type="project" value="GO_Central"/>
</dbReference>
<dbReference type="Proteomes" id="UP000009022">
    <property type="component" value="Unassembled WGS sequence"/>
</dbReference>
<dbReference type="AlphaFoldDB" id="B3RZ73"/>
<dbReference type="CTD" id="6754532"/>
<dbReference type="FunFam" id="3.40.50.410:FF:000015">
    <property type="entry name" value="General transcription factor IIH subunit 2"/>
    <property type="match status" value="1"/>
</dbReference>
<dbReference type="GeneID" id="6754532"/>
<dbReference type="PhylomeDB" id="B3RZ73"/>
<dbReference type="CDD" id="cd01453">
    <property type="entry name" value="vWA_transcription_factor_IIH_type"/>
    <property type="match status" value="1"/>
</dbReference>
<dbReference type="InterPro" id="IPR002035">
    <property type="entry name" value="VWF_A"/>
</dbReference>
<sequence>MADDADDVESGYRWESSFERTWEVLVEDEQGSLKSTVDELQRARKRRVADRKANVRLGLMRHMYIIVDMSSAISIIDLKPNRLVATVKLLDDFITEYFDQNPISQLGVIITRNKRAEKLTDIGGNPRRHIAALRQAACKPCIGEPSLQNALELASQTLRHVPSHASREILVIYASLTSCDPSDIHATVKNLVEDNIRCSAIGLSAEMYILKKLASETGGSYRVILDEHHYKELLTHYVIPPVATGKLGSSLIRMGFPEYRTNSHPSMCQCHLDSRVVKSFSTTGYFCPQCKAKYCELPIECQICGKMNITTKTRNMRLSLVSAPHLARSYQHLFPLEDFEEVALDKKDAEKPL</sequence>
<evidence type="ECO:0000313" key="14">
    <source>
        <dbReference type="Proteomes" id="UP000009022"/>
    </source>
</evidence>
<evidence type="ECO:0000313" key="13">
    <source>
        <dbReference type="EMBL" id="EDV24152.1"/>
    </source>
</evidence>
<dbReference type="NCBIfam" id="TIGR00622">
    <property type="entry name" value="ssl1"/>
    <property type="match status" value="1"/>
</dbReference>
<evidence type="ECO:0000256" key="10">
    <source>
        <dbReference type="ARBA" id="ARBA00023242"/>
    </source>
</evidence>
<dbReference type="RefSeq" id="XP_002113678.1">
    <property type="nucleotide sequence ID" value="XM_002113642.1"/>
</dbReference>
<name>B3RZ73_TRIAD</name>
<dbReference type="GO" id="GO:0006357">
    <property type="term" value="P:regulation of transcription by RNA polymerase II"/>
    <property type="evidence" value="ECO:0000318"/>
    <property type="project" value="GO_Central"/>
</dbReference>
<evidence type="ECO:0000256" key="7">
    <source>
        <dbReference type="ARBA" id="ARBA00023015"/>
    </source>
</evidence>
<reference evidence="13 14" key="1">
    <citation type="journal article" date="2008" name="Nature">
        <title>The Trichoplax genome and the nature of placozoans.</title>
        <authorList>
            <person name="Srivastava M."/>
            <person name="Begovic E."/>
            <person name="Chapman J."/>
            <person name="Putnam N.H."/>
            <person name="Hellsten U."/>
            <person name="Kawashima T."/>
            <person name="Kuo A."/>
            <person name="Mitros T."/>
            <person name="Salamov A."/>
            <person name="Carpenter M.L."/>
            <person name="Signorovitch A.Y."/>
            <person name="Moreno M.A."/>
            <person name="Kamm K."/>
            <person name="Grimwood J."/>
            <person name="Schmutz J."/>
            <person name="Shapiro H."/>
            <person name="Grigoriev I.V."/>
            <person name="Buss L.W."/>
            <person name="Schierwater B."/>
            <person name="Dellaporta S.L."/>
            <person name="Rokhsar D.S."/>
        </authorList>
    </citation>
    <scope>NUCLEOTIDE SEQUENCE [LARGE SCALE GENOMIC DNA]</scope>
    <source>
        <strain evidence="13 14">Grell-BS-1999</strain>
    </source>
</reference>
<dbReference type="GO" id="GO:0008270">
    <property type="term" value="F:zinc ion binding"/>
    <property type="evidence" value="ECO:0007669"/>
    <property type="project" value="UniProtKB-KW"/>
</dbReference>
<evidence type="ECO:0000256" key="8">
    <source>
        <dbReference type="ARBA" id="ARBA00023163"/>
    </source>
</evidence>
<dbReference type="PIRSF" id="PIRSF015919">
    <property type="entry name" value="TFIIH_SSL1"/>
    <property type="match status" value="1"/>
</dbReference>
<dbReference type="HOGENOM" id="CLU_028556_1_0_1"/>
<dbReference type="FunCoup" id="B3RZ73">
    <property type="interactions" value="510"/>
</dbReference>
<keyword evidence="9" id="KW-0234">DNA repair</keyword>
<comment type="similarity">
    <text evidence="2">Belongs to the GTF2H2 family.</text>
</comment>
<gene>
    <name evidence="13" type="ORF">TRIADDRAFT_57351</name>
</gene>
<comment type="subcellular location">
    <subcellularLocation>
        <location evidence="1">Nucleus</location>
    </subcellularLocation>
</comment>
<feature type="domain" description="VWFA" evidence="12">
    <location>
        <begin position="62"/>
        <end position="242"/>
    </location>
</feature>
<dbReference type="OMA" id="INWVEVP"/>
<dbReference type="EMBL" id="DS985246">
    <property type="protein sequence ID" value="EDV24152.1"/>
    <property type="molecule type" value="Genomic_DNA"/>
</dbReference>
<evidence type="ECO:0000256" key="5">
    <source>
        <dbReference type="ARBA" id="ARBA00022771"/>
    </source>
</evidence>
<dbReference type="STRING" id="10228.B3RZ73"/>
<organism evidence="13 14">
    <name type="scientific">Trichoplax adhaerens</name>
    <name type="common">Trichoplax reptans</name>
    <dbReference type="NCBI Taxonomy" id="10228"/>
    <lineage>
        <taxon>Eukaryota</taxon>
        <taxon>Metazoa</taxon>
        <taxon>Placozoa</taxon>
        <taxon>Uniplacotomia</taxon>
        <taxon>Trichoplacea</taxon>
        <taxon>Trichoplacidae</taxon>
        <taxon>Trichoplax</taxon>
    </lineage>
</organism>
<dbReference type="GO" id="GO:0006289">
    <property type="term" value="P:nucleotide-excision repair"/>
    <property type="evidence" value="ECO:0000318"/>
    <property type="project" value="GO_Central"/>
</dbReference>
<evidence type="ECO:0000256" key="6">
    <source>
        <dbReference type="ARBA" id="ARBA00022833"/>
    </source>
</evidence>
<keyword evidence="6" id="KW-0862">Zinc</keyword>
<evidence type="ECO:0000256" key="1">
    <source>
        <dbReference type="ARBA" id="ARBA00004123"/>
    </source>
</evidence>
<evidence type="ECO:0000256" key="9">
    <source>
        <dbReference type="ARBA" id="ARBA00023204"/>
    </source>
</evidence>